<protein>
    <recommendedName>
        <fullName evidence="4">4Fe-4S ferredoxin-type domain-containing protein</fullName>
    </recommendedName>
</protein>
<comment type="caution">
    <text evidence="5">The sequence shown here is derived from an EMBL/GenBank/DDBJ whole genome shotgun (WGS) entry which is preliminary data.</text>
</comment>
<dbReference type="SUPFAM" id="SSF54862">
    <property type="entry name" value="4Fe-4S ferredoxins"/>
    <property type="match status" value="1"/>
</dbReference>
<evidence type="ECO:0000313" key="6">
    <source>
        <dbReference type="Proteomes" id="UP000236151"/>
    </source>
</evidence>
<proteinExistence type="predicted"/>
<dbReference type="AlphaFoldDB" id="A0A2K2F9V4"/>
<sequence>MQQMIYWFSATGNSKHAAMRLAELLNEETVEITHDTEIDMNSRIIFVIPLYFWTLPIIVRNLFERTSWASDEEVFVVFTCGGFIGTADRDVKKLVHPAKSLVYQLPMETNYIVWHKLDDEKTIYEKLKKADAEIEATALHIKSSLSTYRSPFYLIPFGKIFQAFYEKQRRTKRFYVTDKCISCKLCEISCPDQAIRLTDGKPRWIKDKCQHCLGCIHRCPKEAIEYGKHTVGKKRYRYKD</sequence>
<dbReference type="KEGG" id="cthd:CDO33_12250"/>
<feature type="domain" description="4Fe-4S ferredoxin-type" evidence="4">
    <location>
        <begin position="171"/>
        <end position="200"/>
    </location>
</feature>
<evidence type="ECO:0000313" key="5">
    <source>
        <dbReference type="EMBL" id="PNT96734.1"/>
    </source>
</evidence>
<dbReference type="PROSITE" id="PS00198">
    <property type="entry name" value="4FE4S_FER_1"/>
    <property type="match status" value="2"/>
</dbReference>
<keyword evidence="2" id="KW-0408">Iron</keyword>
<dbReference type="GO" id="GO:0051536">
    <property type="term" value="F:iron-sulfur cluster binding"/>
    <property type="evidence" value="ECO:0007669"/>
    <property type="project" value="UniProtKB-KW"/>
</dbReference>
<dbReference type="Gene3D" id="3.30.70.20">
    <property type="match status" value="1"/>
</dbReference>
<organism evidence="5 6">
    <name type="scientific">Clostridium thermosuccinogenes</name>
    <dbReference type="NCBI Taxonomy" id="84032"/>
    <lineage>
        <taxon>Bacteria</taxon>
        <taxon>Bacillati</taxon>
        <taxon>Bacillota</taxon>
        <taxon>Clostridia</taxon>
        <taxon>Eubacteriales</taxon>
        <taxon>Clostridiaceae</taxon>
        <taxon>Clostridium</taxon>
    </lineage>
</organism>
<dbReference type="InterPro" id="IPR029039">
    <property type="entry name" value="Flavoprotein-like_sf"/>
</dbReference>
<dbReference type="Pfam" id="PF13237">
    <property type="entry name" value="Fer4_10"/>
    <property type="match status" value="1"/>
</dbReference>
<evidence type="ECO:0000256" key="2">
    <source>
        <dbReference type="ARBA" id="ARBA00023004"/>
    </source>
</evidence>
<feature type="domain" description="4Fe-4S ferredoxin-type" evidence="4">
    <location>
        <begin position="201"/>
        <end position="229"/>
    </location>
</feature>
<dbReference type="InterPro" id="IPR017896">
    <property type="entry name" value="4Fe4S_Fe-S-bd"/>
</dbReference>
<dbReference type="InterPro" id="IPR047964">
    <property type="entry name" value="EFR1-like"/>
</dbReference>
<keyword evidence="3" id="KW-0411">Iron-sulfur</keyword>
<dbReference type="GO" id="GO:0046872">
    <property type="term" value="F:metal ion binding"/>
    <property type="evidence" value="ECO:0007669"/>
    <property type="project" value="UniProtKB-KW"/>
</dbReference>
<keyword evidence="1" id="KW-0479">Metal-binding</keyword>
<dbReference type="SUPFAM" id="SSF52218">
    <property type="entry name" value="Flavoproteins"/>
    <property type="match status" value="1"/>
</dbReference>
<evidence type="ECO:0000259" key="4">
    <source>
        <dbReference type="PROSITE" id="PS51379"/>
    </source>
</evidence>
<evidence type="ECO:0000256" key="3">
    <source>
        <dbReference type="ARBA" id="ARBA00023014"/>
    </source>
</evidence>
<keyword evidence="6" id="KW-1185">Reference proteome</keyword>
<dbReference type="PANTHER" id="PTHR43122:SF1">
    <property type="entry name" value="IRON-SULFUR-BINDING PROTEIN"/>
    <property type="match status" value="1"/>
</dbReference>
<dbReference type="InterPro" id="IPR017900">
    <property type="entry name" value="4Fe4S_Fe_S_CS"/>
</dbReference>
<evidence type="ECO:0000256" key="1">
    <source>
        <dbReference type="ARBA" id="ARBA00022723"/>
    </source>
</evidence>
<reference evidence="5 6" key="1">
    <citation type="submission" date="2017-06" db="EMBL/GenBank/DDBJ databases">
        <title>Investigating the central metabolism of Clostridium thermosuccinogenes.</title>
        <authorList>
            <person name="Koendjbiharie J.G."/>
            <person name="van Kranenburg R."/>
        </authorList>
    </citation>
    <scope>NUCLEOTIDE SEQUENCE [LARGE SCALE GENOMIC DNA]</scope>
    <source>
        <strain evidence="5 6">DSM 5806</strain>
    </source>
</reference>
<dbReference type="Gene3D" id="3.40.50.360">
    <property type="match status" value="1"/>
</dbReference>
<dbReference type="Proteomes" id="UP000236151">
    <property type="component" value="Unassembled WGS sequence"/>
</dbReference>
<gene>
    <name evidence="5" type="ORF">CDQ84_14700</name>
</gene>
<dbReference type="PROSITE" id="PS51379">
    <property type="entry name" value="4FE4S_FER_2"/>
    <property type="match status" value="2"/>
</dbReference>
<name>A0A2K2F9V4_9CLOT</name>
<dbReference type="PANTHER" id="PTHR43122">
    <property type="entry name" value="FERREDOXIN SUBUNIT OF PYRUVATE:FLAVODOXIN OXIDOREDUCTASE-RELATED"/>
    <property type="match status" value="1"/>
</dbReference>
<dbReference type="NCBIfam" id="NF038196">
    <property type="entry name" value="ferrodoxin_EFR1"/>
    <property type="match status" value="1"/>
</dbReference>
<accession>A0A2K2F9V4</accession>
<dbReference type="EMBL" id="NIOJ01000045">
    <property type="protein sequence ID" value="PNT96734.1"/>
    <property type="molecule type" value="Genomic_DNA"/>
</dbReference>